<organism evidence="6 7">
    <name type="scientific">Flemingia macrophylla</name>
    <dbReference type="NCBI Taxonomy" id="520843"/>
    <lineage>
        <taxon>Eukaryota</taxon>
        <taxon>Viridiplantae</taxon>
        <taxon>Streptophyta</taxon>
        <taxon>Embryophyta</taxon>
        <taxon>Tracheophyta</taxon>
        <taxon>Spermatophyta</taxon>
        <taxon>Magnoliopsida</taxon>
        <taxon>eudicotyledons</taxon>
        <taxon>Gunneridae</taxon>
        <taxon>Pentapetalae</taxon>
        <taxon>rosids</taxon>
        <taxon>fabids</taxon>
        <taxon>Fabales</taxon>
        <taxon>Fabaceae</taxon>
        <taxon>Papilionoideae</taxon>
        <taxon>50 kb inversion clade</taxon>
        <taxon>NPAAA clade</taxon>
        <taxon>indigoferoid/millettioid clade</taxon>
        <taxon>Phaseoleae</taxon>
        <taxon>Flemingia</taxon>
    </lineage>
</organism>
<keyword evidence="7" id="KW-1185">Reference proteome</keyword>
<evidence type="ECO:0000313" key="7">
    <source>
        <dbReference type="Proteomes" id="UP001603857"/>
    </source>
</evidence>
<feature type="disulfide bond" evidence="5">
    <location>
        <begin position="203"/>
        <end position="213"/>
    </location>
</feature>
<dbReference type="AlphaFoldDB" id="A0ABD1L583"/>
<dbReference type="PANTHER" id="PTHR31048">
    <property type="entry name" value="OS03G0233200 PROTEIN"/>
    <property type="match status" value="1"/>
</dbReference>
<evidence type="ECO:0000256" key="1">
    <source>
        <dbReference type="ARBA" id="ARBA00004613"/>
    </source>
</evidence>
<dbReference type="Pfam" id="PF00314">
    <property type="entry name" value="Thaumatin"/>
    <property type="match status" value="1"/>
</dbReference>
<sequence>MRALKRRFSFPMKDIQSIHIQHSRVVTNGHGNCNIASATVLTLENHCSYTVWPGTLSSNGGVLGNGGFALPAGAAVQLNAPSSWSGRIWARTGCSFDGSGNGKCVTGDCAGGLRCTGSGVPPATLAEFTIGYIGDVDFYDVSLVDGYNVGMSVRATDIECPSAGCAADLNTGCPAELQVRDGEGAVVACKSACAAFNTAEFCCTDGFSTPRTCSPSRYSEYFKNACPTAFSYAYDDSSTCICFDSGYIITFCPKDLN</sequence>
<feature type="disulfide bond" evidence="5">
    <location>
        <begin position="173"/>
        <end position="189"/>
    </location>
</feature>
<name>A0ABD1L583_9FABA</name>
<accession>A0ABD1L583</accession>
<dbReference type="InterPro" id="IPR037176">
    <property type="entry name" value="Osmotin/thaumatin-like_sf"/>
</dbReference>
<feature type="disulfide bond" evidence="5">
    <location>
        <begin position="193"/>
        <end position="202"/>
    </location>
</feature>
<evidence type="ECO:0000256" key="2">
    <source>
        <dbReference type="ARBA" id="ARBA00010607"/>
    </source>
</evidence>
<feature type="disulfide bond" evidence="5">
    <location>
        <begin position="94"/>
        <end position="104"/>
    </location>
</feature>
<dbReference type="Gene3D" id="2.60.110.10">
    <property type="entry name" value="Thaumatin"/>
    <property type="match status" value="1"/>
</dbReference>
<feature type="disulfide bond" evidence="5">
    <location>
        <begin position="165"/>
        <end position="226"/>
    </location>
</feature>
<dbReference type="PIRSF" id="PIRSF002703">
    <property type="entry name" value="Thaumatin"/>
    <property type="match status" value="1"/>
</dbReference>
<dbReference type="GO" id="GO:0005576">
    <property type="term" value="C:extracellular region"/>
    <property type="evidence" value="ECO:0007669"/>
    <property type="project" value="UniProtKB-SubCell"/>
</dbReference>
<evidence type="ECO:0000256" key="3">
    <source>
        <dbReference type="ARBA" id="ARBA00022525"/>
    </source>
</evidence>
<feature type="disulfide bond" evidence="5">
    <location>
        <begin position="160"/>
        <end position="242"/>
    </location>
</feature>
<evidence type="ECO:0008006" key="8">
    <source>
        <dbReference type="Google" id="ProtNLM"/>
    </source>
</evidence>
<dbReference type="InterPro" id="IPR017949">
    <property type="entry name" value="Thaumatin_CS"/>
</dbReference>
<dbReference type="InterPro" id="IPR001938">
    <property type="entry name" value="Thaumatin"/>
</dbReference>
<dbReference type="PROSITE" id="PS51367">
    <property type="entry name" value="THAUMATIN_2"/>
    <property type="match status" value="1"/>
</dbReference>
<proteinExistence type="inferred from homology"/>
<evidence type="ECO:0000256" key="4">
    <source>
        <dbReference type="ARBA" id="ARBA00023157"/>
    </source>
</evidence>
<comment type="subcellular location">
    <subcellularLocation>
        <location evidence="1">Secreted</location>
    </subcellularLocation>
</comment>
<feature type="disulfide bond" evidence="5">
    <location>
        <begin position="47"/>
        <end position="252"/>
    </location>
</feature>
<dbReference type="FunFam" id="2.60.110.10:FF:000002">
    <property type="entry name" value="Thaumatin-like protein 1a"/>
    <property type="match status" value="1"/>
</dbReference>
<feature type="disulfide bond" evidence="5">
    <location>
        <begin position="109"/>
        <end position="115"/>
    </location>
</feature>
<dbReference type="PRINTS" id="PR00347">
    <property type="entry name" value="THAUMATIN"/>
</dbReference>
<reference evidence="6 7" key="1">
    <citation type="submission" date="2024-08" db="EMBL/GenBank/DDBJ databases">
        <title>Insights into the chromosomal genome structure of Flemingia macrophylla.</title>
        <authorList>
            <person name="Ding Y."/>
            <person name="Zhao Y."/>
            <person name="Bi W."/>
            <person name="Wu M."/>
            <person name="Zhao G."/>
            <person name="Gong Y."/>
            <person name="Li W."/>
            <person name="Zhang P."/>
        </authorList>
    </citation>
    <scope>NUCLEOTIDE SEQUENCE [LARGE SCALE GENOMIC DNA]</scope>
    <source>
        <strain evidence="6">DYQJB</strain>
        <tissue evidence="6">Leaf</tissue>
    </source>
</reference>
<keyword evidence="4 5" id="KW-1015">Disulfide bond</keyword>
<evidence type="ECO:0000313" key="6">
    <source>
        <dbReference type="EMBL" id="KAL2318673.1"/>
    </source>
</evidence>
<comment type="similarity">
    <text evidence="2">Belongs to the thaumatin family.</text>
</comment>
<dbReference type="PROSITE" id="PS00316">
    <property type="entry name" value="THAUMATIN_1"/>
    <property type="match status" value="1"/>
</dbReference>
<dbReference type="SUPFAM" id="SSF49870">
    <property type="entry name" value="Osmotin, thaumatin-like protein"/>
    <property type="match status" value="1"/>
</dbReference>
<comment type="caution">
    <text evidence="6">The sequence shown here is derived from an EMBL/GenBank/DDBJ whole genome shotgun (WGS) entry which is preliminary data.</text>
</comment>
<gene>
    <name evidence="6" type="ORF">Fmac_032549</name>
</gene>
<evidence type="ECO:0000256" key="5">
    <source>
        <dbReference type="PIRSR" id="PIRSR002703-1"/>
    </source>
</evidence>
<protein>
    <recommendedName>
        <fullName evidence="8">Thaumatin-like protein</fullName>
    </recommendedName>
</protein>
<dbReference type="Proteomes" id="UP001603857">
    <property type="component" value="Unassembled WGS sequence"/>
</dbReference>
<dbReference type="CDD" id="cd09218">
    <property type="entry name" value="TLP-PA"/>
    <property type="match status" value="1"/>
</dbReference>
<dbReference type="EMBL" id="JBGMDY010000011">
    <property type="protein sequence ID" value="KAL2318673.1"/>
    <property type="molecule type" value="Genomic_DNA"/>
</dbReference>
<keyword evidence="3" id="KW-0964">Secreted</keyword>
<dbReference type="SMART" id="SM00205">
    <property type="entry name" value="THN"/>
    <property type="match status" value="1"/>
</dbReference>